<dbReference type="GO" id="GO:0016020">
    <property type="term" value="C:membrane"/>
    <property type="evidence" value="ECO:0007669"/>
    <property type="project" value="TreeGrafter"/>
</dbReference>
<dbReference type="AlphaFoldDB" id="A0AAV5AUZ6"/>
<dbReference type="EMBL" id="BQKA01000043">
    <property type="protein sequence ID" value="GJM51194.1"/>
    <property type="molecule type" value="Genomic_DNA"/>
</dbReference>
<feature type="domain" description="AB hydrolase-1" evidence="1">
    <location>
        <begin position="8"/>
        <end position="92"/>
    </location>
</feature>
<dbReference type="Proteomes" id="UP001208692">
    <property type="component" value="Unassembled WGS sequence"/>
</dbReference>
<evidence type="ECO:0000259" key="1">
    <source>
        <dbReference type="Pfam" id="PF00561"/>
    </source>
</evidence>
<reference evidence="2 5" key="1">
    <citation type="submission" date="2021-11" db="EMBL/GenBank/DDBJ databases">
        <title>Draft genome sequence of Capnocytophaga sp. strain KC07075 isolated from cat oral cavity.</title>
        <authorList>
            <person name="Suzuki M."/>
            <person name="Imaoka K."/>
            <person name="Kimura M."/>
            <person name="Morikawa S."/>
            <person name="Maeda K."/>
        </authorList>
    </citation>
    <scope>NUCLEOTIDE SEQUENCE</scope>
    <source>
        <strain evidence="2">KC07075</strain>
        <strain evidence="3 5">KC07079</strain>
    </source>
</reference>
<comment type="caution">
    <text evidence="2">The sequence shown here is derived from an EMBL/GenBank/DDBJ whole genome shotgun (WGS) entry which is preliminary data.</text>
</comment>
<keyword evidence="5" id="KW-1185">Reference proteome</keyword>
<dbReference type="Proteomes" id="UP001207736">
    <property type="component" value="Unassembled WGS sequence"/>
</dbReference>
<accession>A0AAV5AUZ6</accession>
<evidence type="ECO:0000313" key="4">
    <source>
        <dbReference type="Proteomes" id="UP001207736"/>
    </source>
</evidence>
<protein>
    <recommendedName>
        <fullName evidence="1">AB hydrolase-1 domain-containing protein</fullName>
    </recommendedName>
</protein>
<dbReference type="PANTHER" id="PTHR43798">
    <property type="entry name" value="MONOACYLGLYCEROL LIPASE"/>
    <property type="match status" value="1"/>
</dbReference>
<dbReference type="PANTHER" id="PTHR43798:SF33">
    <property type="entry name" value="HYDROLASE, PUTATIVE (AFU_ORTHOLOGUE AFUA_2G14860)-RELATED"/>
    <property type="match status" value="1"/>
</dbReference>
<evidence type="ECO:0000313" key="3">
    <source>
        <dbReference type="EMBL" id="GJM52269.1"/>
    </source>
</evidence>
<dbReference type="InterPro" id="IPR050266">
    <property type="entry name" value="AB_hydrolase_sf"/>
</dbReference>
<dbReference type="InterPro" id="IPR000073">
    <property type="entry name" value="AB_hydrolase_1"/>
</dbReference>
<dbReference type="InterPro" id="IPR029058">
    <property type="entry name" value="AB_hydrolase_fold"/>
</dbReference>
<dbReference type="Pfam" id="PF00561">
    <property type="entry name" value="Abhydrolase_1"/>
    <property type="match status" value="1"/>
</dbReference>
<dbReference type="Gene3D" id="3.40.50.1820">
    <property type="entry name" value="alpha/beta hydrolase"/>
    <property type="match status" value="1"/>
</dbReference>
<organism evidence="2 4">
    <name type="scientific">Capnocytophaga catalasegens</name>
    <dbReference type="NCBI Taxonomy" id="1004260"/>
    <lineage>
        <taxon>Bacteria</taxon>
        <taxon>Pseudomonadati</taxon>
        <taxon>Bacteroidota</taxon>
        <taxon>Flavobacteriia</taxon>
        <taxon>Flavobacteriales</taxon>
        <taxon>Flavobacteriaceae</taxon>
        <taxon>Capnocytophaga</taxon>
    </lineage>
</organism>
<gene>
    <name evidence="2" type="ORF">RCZ15_21670</name>
    <name evidence="3" type="ORF">RCZ16_05870</name>
</gene>
<proteinExistence type="predicted"/>
<evidence type="ECO:0000313" key="5">
    <source>
        <dbReference type="Proteomes" id="UP001208692"/>
    </source>
</evidence>
<evidence type="ECO:0000313" key="2">
    <source>
        <dbReference type="EMBL" id="GJM51194.1"/>
    </source>
</evidence>
<dbReference type="EMBL" id="BQKB01000010">
    <property type="protein sequence ID" value="GJM52269.1"/>
    <property type="molecule type" value="Genomic_DNA"/>
</dbReference>
<dbReference type="SUPFAM" id="SSF53474">
    <property type="entry name" value="alpha/beta-Hydrolases"/>
    <property type="match status" value="1"/>
</dbReference>
<dbReference type="PRINTS" id="PR00111">
    <property type="entry name" value="ABHYDROLASE"/>
</dbReference>
<name>A0AAV5AUZ6_9FLAO</name>
<sequence length="171" mass="19986">MRLWTDNRRLIAIDLPNYGASQSVDNVHSVDFYCEFLLEFLQKINFEKIHICGLSMGGAIALQMTLQHPNIIEKMILVAPWGITPEIPWKKFGKWLASSNINKWIYQWMKYHFVAKWAISFSLFGDKNKISDSLVKSVQKASLQEKSINAFQSFQSDEIYNPKREKFFVYP</sequence>